<dbReference type="GO" id="GO:0016810">
    <property type="term" value="F:hydrolase activity, acting on carbon-nitrogen (but not peptide) bonds"/>
    <property type="evidence" value="ECO:0007669"/>
    <property type="project" value="InterPro"/>
</dbReference>
<protein>
    <submittedName>
        <fullName evidence="1">Amidohydrolase family protein</fullName>
    </submittedName>
</protein>
<dbReference type="PANTHER" id="PTHR43135">
    <property type="entry name" value="ALPHA-D-RIBOSE 1-METHYLPHOSPHONATE 5-TRIPHOSPHATE DIPHOSPHATASE"/>
    <property type="match status" value="1"/>
</dbReference>
<dbReference type="SUPFAM" id="SSF51338">
    <property type="entry name" value="Composite domain of metallo-dependent hydrolases"/>
    <property type="match status" value="1"/>
</dbReference>
<dbReference type="AlphaFoldDB" id="A0A3S1B523"/>
<dbReference type="InterPro" id="IPR051781">
    <property type="entry name" value="Metallo-dep_Hydrolase"/>
</dbReference>
<name>A0A3S1B523_9BACT</name>
<keyword evidence="2" id="KW-1185">Reference proteome</keyword>
<dbReference type="Pfam" id="PF01979">
    <property type="entry name" value="Amidohydro_1"/>
    <property type="match status" value="1"/>
</dbReference>
<dbReference type="EMBL" id="RIAR02000001">
    <property type="protein sequence ID" value="NSL88292.1"/>
    <property type="molecule type" value="Genomic_DNA"/>
</dbReference>
<accession>A0A3S1B523</accession>
<evidence type="ECO:0000313" key="2">
    <source>
        <dbReference type="Proteomes" id="UP000281028"/>
    </source>
</evidence>
<proteinExistence type="predicted"/>
<dbReference type="Gene3D" id="3.40.50.10910">
    <property type="entry name" value="Amidohydrolase"/>
    <property type="match status" value="1"/>
</dbReference>
<organism evidence="1 2">
    <name type="scientific">Chitinophaga solisilvae</name>
    <dbReference type="NCBI Taxonomy" id="1233460"/>
    <lineage>
        <taxon>Bacteria</taxon>
        <taxon>Pseudomonadati</taxon>
        <taxon>Bacteroidota</taxon>
        <taxon>Chitinophagia</taxon>
        <taxon>Chitinophagales</taxon>
        <taxon>Chitinophagaceae</taxon>
        <taxon>Chitinophaga</taxon>
    </lineage>
</organism>
<dbReference type="PANTHER" id="PTHR43135:SF3">
    <property type="entry name" value="ALPHA-D-RIBOSE 1-METHYLPHOSPHONATE 5-TRIPHOSPHATE DIPHOSPHATASE"/>
    <property type="match status" value="1"/>
</dbReference>
<evidence type="ECO:0000313" key="1">
    <source>
        <dbReference type="EMBL" id="NSL88292.1"/>
    </source>
</evidence>
<dbReference type="Proteomes" id="UP000281028">
    <property type="component" value="Unassembled WGS sequence"/>
</dbReference>
<sequence length="668" mass="74021">MLPGNKTLGALLVLLLLRFIPCYSQQHDTSFYSIIMTGYNKGSVKIVQKGPGSFERWYQYNDRGRGDSLHSIYREDEEGFPVYLHVEGKDYFKKEVAEDFSLDNGNAQWKNSAEQETRKVNGKAFYISLLTNGGNIIKALASNNNKIQLLPFGEATMEIVNEHTVGTGAAARKLRLCGISGLNSVPDYYWADAQHNIFGITSEWFSIVPKGYEKYVPELIKVQQKIEDSRNYRLARELPEKVNGNILIKDVTLFDAVQAQTLPHTDVLISKGRILEVSSGKPITAPAARIIDGRGHTLIPGLWDMHVHFSEGIDGLLHLAAGVTHVRDMGNDTSLLTFRNQINRGQLIGPRIEVLSGLIDRAGPLSAPTGALINNPEEGKKAVKMFADKGYQQIKLYSSMKPEWVKPLIAEARKYHLRVCGHIPAYMTASQAIAAGYDEITHMNMLLLNFFGDTVDTRTPQRFLILAEKATTLDLNSQEVKALLQLMKTRNIASDPTLVAFEPMYTARDGKLEEKNEHIVAHMPVQIQRQLRAGGGGLPVPPGKDTLYRQAFGVFLQFTKLLYDNGIRIVAGTDGTPGFDMYRELELYVKAGIPPAKVLQLATYGTAVYTGKSRELGSIAAGKVADMVLIGGDPAVNISDVRRTRLVIKDGVIYDPAKLYKALAIQPF</sequence>
<dbReference type="OrthoDB" id="9797498at2"/>
<reference evidence="1" key="1">
    <citation type="submission" date="2020-05" db="EMBL/GenBank/DDBJ databases">
        <title>Chitinophaga laudate sp. nov., isolated from a tropical peat swamp.</title>
        <authorList>
            <person name="Goh C.B.S."/>
            <person name="Lee M.S."/>
            <person name="Parimannan S."/>
            <person name="Pasbakhsh P."/>
            <person name="Yule C.M."/>
            <person name="Rajandas H."/>
            <person name="Loke S."/>
            <person name="Croft L."/>
            <person name="Tan J.B.L."/>
        </authorList>
    </citation>
    <scope>NUCLEOTIDE SEQUENCE</scope>
    <source>
        <strain evidence="1">Mgbs1</strain>
    </source>
</reference>
<dbReference type="SUPFAM" id="SSF51556">
    <property type="entry name" value="Metallo-dependent hydrolases"/>
    <property type="match status" value="1"/>
</dbReference>
<dbReference type="InterPro" id="IPR006680">
    <property type="entry name" value="Amidohydro-rel"/>
</dbReference>
<dbReference type="Gene3D" id="3.30.110.90">
    <property type="entry name" value="Amidohydrolase"/>
    <property type="match status" value="1"/>
</dbReference>
<dbReference type="Gene3D" id="1.20.58.520">
    <property type="entry name" value="Amidohydrolase"/>
    <property type="match status" value="1"/>
</dbReference>
<comment type="caution">
    <text evidence="1">The sequence shown here is derived from an EMBL/GenBank/DDBJ whole genome shotgun (WGS) entry which is preliminary data.</text>
</comment>
<dbReference type="InterPro" id="IPR032466">
    <property type="entry name" value="Metal_Hydrolase"/>
</dbReference>
<dbReference type="InterPro" id="IPR011059">
    <property type="entry name" value="Metal-dep_hydrolase_composite"/>
</dbReference>
<dbReference type="Gene3D" id="2.30.40.10">
    <property type="entry name" value="Urease, subunit C, domain 1"/>
    <property type="match status" value="1"/>
</dbReference>
<gene>
    <name evidence="1" type="ORF">ECE50_015740</name>
</gene>